<dbReference type="FunFam" id="3.30.160.60:FF:000072">
    <property type="entry name" value="zinc finger protein 143 isoform X1"/>
    <property type="match status" value="1"/>
</dbReference>
<organism evidence="13 14">
    <name type="scientific">Aphidius gifuensis</name>
    <name type="common">Parasitoid wasp</name>
    <dbReference type="NCBI Taxonomy" id="684658"/>
    <lineage>
        <taxon>Eukaryota</taxon>
        <taxon>Metazoa</taxon>
        <taxon>Ecdysozoa</taxon>
        <taxon>Arthropoda</taxon>
        <taxon>Hexapoda</taxon>
        <taxon>Insecta</taxon>
        <taxon>Pterygota</taxon>
        <taxon>Neoptera</taxon>
        <taxon>Endopterygota</taxon>
        <taxon>Hymenoptera</taxon>
        <taxon>Apocrita</taxon>
        <taxon>Ichneumonoidea</taxon>
        <taxon>Braconidae</taxon>
        <taxon>Aphidiinae</taxon>
        <taxon>Aphidius</taxon>
    </lineage>
</organism>
<dbReference type="AlphaFoldDB" id="A0A835CVD6"/>
<feature type="compositionally biased region" description="Basic and acidic residues" evidence="10">
    <location>
        <begin position="122"/>
        <end position="137"/>
    </location>
</feature>
<dbReference type="GO" id="GO:0005634">
    <property type="term" value="C:nucleus"/>
    <property type="evidence" value="ECO:0007669"/>
    <property type="project" value="UniProtKB-SubCell"/>
</dbReference>
<dbReference type="FunFam" id="3.30.160.60:FF:000100">
    <property type="entry name" value="Zinc finger 45-like"/>
    <property type="match status" value="1"/>
</dbReference>
<evidence type="ECO:0000256" key="5">
    <source>
        <dbReference type="ARBA" id="ARBA00022833"/>
    </source>
</evidence>
<feature type="region of interest" description="Disordered" evidence="10">
    <location>
        <begin position="1199"/>
        <end position="1223"/>
    </location>
</feature>
<feature type="binding site" evidence="9">
    <location>
        <position position="64"/>
    </location>
    <ligand>
        <name>Zn(2+)</name>
        <dbReference type="ChEBI" id="CHEBI:29105"/>
    </ligand>
</feature>
<evidence type="ECO:0000256" key="6">
    <source>
        <dbReference type="ARBA" id="ARBA00023125"/>
    </source>
</evidence>
<feature type="region of interest" description="Disordered" evidence="10">
    <location>
        <begin position="730"/>
        <end position="770"/>
    </location>
</feature>
<dbReference type="OrthoDB" id="6077919at2759"/>
<feature type="domain" description="C2H2-type" evidence="11">
    <location>
        <begin position="370"/>
        <end position="397"/>
    </location>
</feature>
<dbReference type="PROSITE" id="PS50157">
    <property type="entry name" value="ZINC_FINGER_C2H2_2"/>
    <property type="match status" value="8"/>
</dbReference>
<gene>
    <name evidence="13" type="ORF">HCN44_009377</name>
</gene>
<dbReference type="Proteomes" id="UP000639338">
    <property type="component" value="Unassembled WGS sequence"/>
</dbReference>
<feature type="compositionally biased region" description="Low complexity" evidence="10">
    <location>
        <begin position="586"/>
        <end position="597"/>
    </location>
</feature>
<feature type="binding site" evidence="9">
    <location>
        <position position="14"/>
    </location>
    <ligand>
        <name>Zn(2+)</name>
        <dbReference type="ChEBI" id="CHEBI:29105"/>
    </ligand>
</feature>
<sequence length="1223" mass="137758">MESRPAPLRSRRVCRFCLTESEPLNFIYERDHHSRPFNVPLTLQIMSCVAIEVYSADGMPQMICNNCRWNLDRSYKFKQQCKKADEALRAYPMTGTLPRPFPPINAGDNKAEFIGSSGKRSGGVEREQPVKKPRVDNGDQQQQQQQQQSAPPAPVIVSRPRGRPPRHAATPTAPAVAPATPKVERSDSNYRVSRSISEGESDFIDEKNDDDYDDDDDDDRNESGEIRVHACNQCERTFPLRQSLQVHIDNAHRERNFKCTLCSRMFFTKYDLQKHMIIHSAEKPYMCTICSKSFNRPNLLQRHEKIHRQDMRYSCQHCDREFLTNEELEKHQDNSHKTTKPFQCNICSKRFTYKQGLERHEILHNDDNTFTCEYCKEAFRTSTKLSRHLQTHAGHRPYLCKLCSKTFLLSHHLTRHMRTHDDERPFICDKCGKTFRRKESLELHDMAHSKNSGLALTCELCNETCRNRADYVTHIKQHVDAGEKKRPDNDDGQSRRRRNKGKIDTESDDEDDEEEPYSDGDDDYEPPAYVAKKLPKTPKREVLSKYDNDSGAVETDEKVGEKQIIFVRNKEGKIVRKAIKTMLPIQQQQQQQQSSSSSPPPSSHEAAETRPSTRTSAGTQRSNLKVVHNQNKTINDESSTNDVTEAEVQKIVASVFKEHKIPLKQAKISQEQVKETTVSTPKAQTIQTIKKEKIEASPETSSVVPAATSTQKSVNTVKVIKRVVVRKPTGGAETTTTTTTTTKDGEPIKTTTTTSSSSSSAAATATSTTGTKVKRTIIRRIIRQGDTTREVLLNADGTPIDPAELAKLPIGNVVKRVVLKKSNNQTSQVQQSSSTTTTSTEKQQKPQQLVQKKITAAPIDTPKFELKTSQNKTSTNEKKPITTTNVAVKKPVVVSNLQLPSSSSTTTTATTAPVTKNNNATSERVLQLEKQLETQRLVIQKLQAKKQQEYETNDDMLPDRHDSEDEQELPLKRVFVKRKQSIYDEEKAYNDHDPEYEPKEQVQPLTAIAIAAAAAAEDDDATDNGDGATDADATADANTTTTTDDKTDKQDASSVEYNKTDVFIKMEASSGVDDISRELNSILESTDNVVKMQENVLNNLTEISGINDNDKDEQEQVVKMQINDDNNIDDDKTNQIEKQPDVENKEIDNATVEQGVVDEQQQQNLNTTQDLFDNSDGSICQQKNEQSMNDSVIALSQTNDTINLNDTTDTQDSLEDTLSQMEG</sequence>
<accession>A0A835CVD6</accession>
<dbReference type="Gene3D" id="3.40.1800.20">
    <property type="match status" value="1"/>
</dbReference>
<dbReference type="SMART" id="SM00868">
    <property type="entry name" value="zf-AD"/>
    <property type="match status" value="1"/>
</dbReference>
<evidence type="ECO:0000256" key="4">
    <source>
        <dbReference type="ARBA" id="ARBA00022771"/>
    </source>
</evidence>
<feature type="compositionally biased region" description="Polar residues" evidence="10">
    <location>
        <begin position="610"/>
        <end position="625"/>
    </location>
</feature>
<keyword evidence="2 9" id="KW-0479">Metal-binding</keyword>
<comment type="caution">
    <text evidence="13">The sequence shown here is derived from an EMBL/GenBank/DDBJ whole genome shotgun (WGS) entry which is preliminary data.</text>
</comment>
<keyword evidence="4 8" id="KW-0863">Zinc-finger</keyword>
<keyword evidence="5 9" id="KW-0862">Zinc</keyword>
<dbReference type="PROSITE" id="PS00028">
    <property type="entry name" value="ZINC_FINGER_C2H2_1"/>
    <property type="match status" value="9"/>
</dbReference>
<feature type="compositionally biased region" description="Acidic residues" evidence="10">
    <location>
        <begin position="199"/>
        <end position="220"/>
    </location>
</feature>
<feature type="region of interest" description="Disordered" evidence="10">
    <location>
        <begin position="93"/>
        <end position="222"/>
    </location>
</feature>
<evidence type="ECO:0000256" key="8">
    <source>
        <dbReference type="PROSITE-ProRule" id="PRU00042"/>
    </source>
</evidence>
<comment type="subcellular location">
    <subcellularLocation>
        <location evidence="1">Nucleus</location>
    </subcellularLocation>
</comment>
<dbReference type="Gene3D" id="3.30.160.60">
    <property type="entry name" value="Classic Zinc Finger"/>
    <property type="match status" value="6"/>
</dbReference>
<dbReference type="InterPro" id="IPR050758">
    <property type="entry name" value="Znf_C2H2-type"/>
</dbReference>
<feature type="compositionally biased region" description="Low complexity" evidence="10">
    <location>
        <begin position="1024"/>
        <end position="1042"/>
    </location>
</feature>
<feature type="region of interest" description="Disordered" evidence="10">
    <location>
        <begin position="584"/>
        <end position="625"/>
    </location>
</feature>
<dbReference type="FunFam" id="3.30.160.60:FF:000065">
    <property type="entry name" value="B-cell CLL/lymphoma 6, member B"/>
    <property type="match status" value="1"/>
</dbReference>
<feature type="region of interest" description="Disordered" evidence="10">
    <location>
        <begin position="949"/>
        <end position="968"/>
    </location>
</feature>
<dbReference type="Pfam" id="PF07776">
    <property type="entry name" value="zf-AD"/>
    <property type="match status" value="1"/>
</dbReference>
<keyword evidence="6" id="KW-0238">DNA-binding</keyword>
<feature type="domain" description="ZAD" evidence="12">
    <location>
        <begin position="12"/>
        <end position="91"/>
    </location>
</feature>
<evidence type="ECO:0000256" key="9">
    <source>
        <dbReference type="PROSITE-ProRule" id="PRU01263"/>
    </source>
</evidence>
<evidence type="ECO:0000256" key="3">
    <source>
        <dbReference type="ARBA" id="ARBA00022737"/>
    </source>
</evidence>
<dbReference type="PROSITE" id="PS51915">
    <property type="entry name" value="ZAD"/>
    <property type="match status" value="1"/>
</dbReference>
<feature type="region of interest" description="Disordered" evidence="10">
    <location>
        <begin position="478"/>
        <end position="536"/>
    </location>
</feature>
<evidence type="ECO:0000256" key="10">
    <source>
        <dbReference type="SAM" id="MobiDB-lite"/>
    </source>
</evidence>
<evidence type="ECO:0000256" key="2">
    <source>
        <dbReference type="ARBA" id="ARBA00022723"/>
    </source>
</evidence>
<feature type="domain" description="C2H2-type" evidence="11">
    <location>
        <begin position="285"/>
        <end position="312"/>
    </location>
</feature>
<feature type="domain" description="C2H2-type" evidence="11">
    <location>
        <begin position="426"/>
        <end position="453"/>
    </location>
</feature>
<feature type="domain" description="C2H2-type" evidence="11">
    <location>
        <begin position="229"/>
        <end position="257"/>
    </location>
</feature>
<feature type="domain" description="C2H2-type" evidence="11">
    <location>
        <begin position="257"/>
        <end position="284"/>
    </location>
</feature>
<feature type="domain" description="C2H2-type" evidence="11">
    <location>
        <begin position="398"/>
        <end position="425"/>
    </location>
</feature>
<dbReference type="EMBL" id="JACMRX010000001">
    <property type="protein sequence ID" value="KAF7997979.1"/>
    <property type="molecule type" value="Genomic_DNA"/>
</dbReference>
<dbReference type="InterPro" id="IPR036236">
    <property type="entry name" value="Znf_C2H2_sf"/>
</dbReference>
<feature type="region of interest" description="Disordered" evidence="10">
    <location>
        <begin position="823"/>
        <end position="850"/>
    </location>
</feature>
<dbReference type="PANTHER" id="PTHR23234:SF10">
    <property type="entry name" value="RIKEN CDNA 6720489N17 GENE-RELATED"/>
    <property type="match status" value="1"/>
</dbReference>
<feature type="compositionally biased region" description="Acidic residues" evidence="10">
    <location>
        <begin position="506"/>
        <end position="525"/>
    </location>
</feature>
<feature type="domain" description="C2H2-type" evidence="11">
    <location>
        <begin position="313"/>
        <end position="341"/>
    </location>
</feature>
<feature type="binding site" evidence="9">
    <location>
        <position position="17"/>
    </location>
    <ligand>
        <name>Zn(2+)</name>
        <dbReference type="ChEBI" id="CHEBI:29105"/>
    </ligand>
</feature>
<feature type="compositionally biased region" description="Polar residues" evidence="10">
    <location>
        <begin position="189"/>
        <end position="198"/>
    </location>
</feature>
<feature type="domain" description="C2H2-type" evidence="11">
    <location>
        <begin position="342"/>
        <end position="369"/>
    </location>
</feature>
<dbReference type="SUPFAM" id="SSF57716">
    <property type="entry name" value="Glucocorticoid receptor-like (DNA-binding domain)"/>
    <property type="match status" value="1"/>
</dbReference>
<evidence type="ECO:0000259" key="12">
    <source>
        <dbReference type="PROSITE" id="PS51915"/>
    </source>
</evidence>
<dbReference type="InterPro" id="IPR013087">
    <property type="entry name" value="Znf_C2H2_type"/>
</dbReference>
<dbReference type="GO" id="GO:0003677">
    <property type="term" value="F:DNA binding"/>
    <property type="evidence" value="ECO:0007669"/>
    <property type="project" value="UniProtKB-KW"/>
</dbReference>
<reference evidence="13 14" key="1">
    <citation type="submission" date="2020-08" db="EMBL/GenBank/DDBJ databases">
        <title>Aphidius gifuensis genome sequencing and assembly.</title>
        <authorList>
            <person name="Du Z."/>
        </authorList>
    </citation>
    <scope>NUCLEOTIDE SEQUENCE [LARGE SCALE GENOMIC DNA]</scope>
    <source>
        <strain evidence="13">YNYX2018</strain>
        <tissue evidence="13">Adults</tissue>
    </source>
</reference>
<keyword evidence="3" id="KW-0677">Repeat</keyword>
<evidence type="ECO:0000256" key="7">
    <source>
        <dbReference type="ARBA" id="ARBA00023242"/>
    </source>
</evidence>
<protein>
    <submittedName>
        <fullName evidence="13">Uncharacterized protein</fullName>
    </submittedName>
</protein>
<feature type="compositionally biased region" description="Low complexity" evidence="10">
    <location>
        <begin position="1199"/>
        <end position="1210"/>
    </location>
</feature>
<feature type="compositionally biased region" description="Low complexity" evidence="10">
    <location>
        <begin position="167"/>
        <end position="181"/>
    </location>
</feature>
<keyword evidence="7" id="KW-0539">Nucleus</keyword>
<dbReference type="SUPFAM" id="SSF57667">
    <property type="entry name" value="beta-beta-alpha zinc fingers"/>
    <property type="match status" value="4"/>
</dbReference>
<name>A0A835CVD6_APHGI</name>
<feature type="binding site" evidence="9">
    <location>
        <position position="67"/>
    </location>
    <ligand>
        <name>Zn(2+)</name>
        <dbReference type="ChEBI" id="CHEBI:29105"/>
    </ligand>
</feature>
<feature type="compositionally biased region" description="Basic and acidic residues" evidence="10">
    <location>
        <begin position="478"/>
        <end position="494"/>
    </location>
</feature>
<proteinExistence type="predicted"/>
<feature type="region of interest" description="Disordered" evidence="10">
    <location>
        <begin position="1014"/>
        <end position="1052"/>
    </location>
</feature>
<dbReference type="PANTHER" id="PTHR23234">
    <property type="entry name" value="ZNF44 PROTEIN"/>
    <property type="match status" value="1"/>
</dbReference>
<evidence type="ECO:0000313" key="14">
    <source>
        <dbReference type="Proteomes" id="UP000639338"/>
    </source>
</evidence>
<dbReference type="GO" id="GO:0008270">
    <property type="term" value="F:zinc ion binding"/>
    <property type="evidence" value="ECO:0007669"/>
    <property type="project" value="UniProtKB-UniRule"/>
</dbReference>
<dbReference type="Pfam" id="PF00096">
    <property type="entry name" value="zf-C2H2"/>
    <property type="match status" value="5"/>
</dbReference>
<dbReference type="FunFam" id="3.30.160.60:FF:001009">
    <property type="entry name" value="Zinc finger protein 26"/>
    <property type="match status" value="1"/>
</dbReference>
<dbReference type="InterPro" id="IPR012934">
    <property type="entry name" value="Znf_AD"/>
</dbReference>
<evidence type="ECO:0000313" key="13">
    <source>
        <dbReference type="EMBL" id="KAF7997979.1"/>
    </source>
</evidence>
<evidence type="ECO:0000259" key="11">
    <source>
        <dbReference type="PROSITE" id="PS50157"/>
    </source>
</evidence>
<dbReference type="SMART" id="SM00355">
    <property type="entry name" value="ZnF_C2H2"/>
    <property type="match status" value="9"/>
</dbReference>
<evidence type="ECO:0000256" key="1">
    <source>
        <dbReference type="ARBA" id="ARBA00004123"/>
    </source>
</evidence>
<keyword evidence="14" id="KW-1185">Reference proteome</keyword>